<dbReference type="RefSeq" id="XP_046060853.1">
    <property type="nucleotide sequence ID" value="XM_046204850.1"/>
</dbReference>
<protein>
    <submittedName>
        <fullName evidence="2">Uncharacterized protein</fullName>
    </submittedName>
</protein>
<evidence type="ECO:0000313" key="2">
    <source>
        <dbReference type="EMBL" id="KAH3665649.1"/>
    </source>
</evidence>
<evidence type="ECO:0000256" key="1">
    <source>
        <dbReference type="SAM" id="MobiDB-lite"/>
    </source>
</evidence>
<dbReference type="AlphaFoldDB" id="A0A9P8P641"/>
<feature type="region of interest" description="Disordered" evidence="1">
    <location>
        <begin position="90"/>
        <end position="157"/>
    </location>
</feature>
<gene>
    <name evidence="2" type="ORF">OGAPHI_003837</name>
</gene>
<dbReference type="EMBL" id="JAEUBE010000295">
    <property type="protein sequence ID" value="KAH3665649.1"/>
    <property type="molecule type" value="Genomic_DNA"/>
</dbReference>
<proteinExistence type="predicted"/>
<feature type="compositionally biased region" description="Polar residues" evidence="1">
    <location>
        <begin position="100"/>
        <end position="114"/>
    </location>
</feature>
<dbReference type="OrthoDB" id="10359570at2759"/>
<reference evidence="2" key="1">
    <citation type="journal article" date="2021" name="Open Biol.">
        <title>Shared evolutionary footprints suggest mitochondrial oxidative damage underlies multiple complex I losses in fungi.</title>
        <authorList>
            <person name="Schikora-Tamarit M.A."/>
            <person name="Marcet-Houben M."/>
            <person name="Nosek J."/>
            <person name="Gabaldon T."/>
        </authorList>
    </citation>
    <scope>NUCLEOTIDE SEQUENCE</scope>
    <source>
        <strain evidence="2">CBS6075</strain>
    </source>
</reference>
<feature type="compositionally biased region" description="Basic and acidic residues" evidence="1">
    <location>
        <begin position="133"/>
        <end position="142"/>
    </location>
</feature>
<name>A0A9P8P641_9ASCO</name>
<reference evidence="2" key="2">
    <citation type="submission" date="2021-01" db="EMBL/GenBank/DDBJ databases">
        <authorList>
            <person name="Schikora-Tamarit M.A."/>
        </authorList>
    </citation>
    <scope>NUCLEOTIDE SEQUENCE</scope>
    <source>
        <strain evidence="2">CBS6075</strain>
    </source>
</reference>
<evidence type="ECO:0000313" key="3">
    <source>
        <dbReference type="Proteomes" id="UP000769157"/>
    </source>
</evidence>
<feature type="region of interest" description="Disordered" evidence="1">
    <location>
        <begin position="1"/>
        <end position="23"/>
    </location>
</feature>
<dbReference type="Proteomes" id="UP000769157">
    <property type="component" value="Unassembled WGS sequence"/>
</dbReference>
<feature type="compositionally biased region" description="Basic and acidic residues" evidence="1">
    <location>
        <begin position="90"/>
        <end position="99"/>
    </location>
</feature>
<keyword evidence="3" id="KW-1185">Reference proteome</keyword>
<organism evidence="2 3">
    <name type="scientific">Ogataea philodendri</name>
    <dbReference type="NCBI Taxonomy" id="1378263"/>
    <lineage>
        <taxon>Eukaryota</taxon>
        <taxon>Fungi</taxon>
        <taxon>Dikarya</taxon>
        <taxon>Ascomycota</taxon>
        <taxon>Saccharomycotina</taxon>
        <taxon>Pichiomycetes</taxon>
        <taxon>Pichiales</taxon>
        <taxon>Pichiaceae</taxon>
        <taxon>Ogataea</taxon>
    </lineage>
</organism>
<sequence length="157" mass="17079">MKNTPENVSNAPPAKTRHWPGDLSAKSLNTTIEQDITAVVKNTKWMGTTVVAFAIFKHELSSVLVIGLNSTTSESSLVEMAVYVPKMATRDRCQNHENHPGSTQKRSGKISSTDGFVEQHRSDEGGVGDDGDNSQRRHDTHGGESVADKVAYFSEGH</sequence>
<dbReference type="GeneID" id="70235802"/>
<comment type="caution">
    <text evidence="2">The sequence shown here is derived from an EMBL/GenBank/DDBJ whole genome shotgun (WGS) entry which is preliminary data.</text>
</comment>
<accession>A0A9P8P641</accession>
<feature type="compositionally biased region" description="Polar residues" evidence="1">
    <location>
        <begin position="1"/>
        <end position="10"/>
    </location>
</feature>